<gene>
    <name evidence="1" type="ORF">LCGC14_2865480</name>
</gene>
<evidence type="ECO:0000313" key="1">
    <source>
        <dbReference type="EMBL" id="KKK76257.1"/>
    </source>
</evidence>
<dbReference type="Gene3D" id="3.40.1360.10">
    <property type="match status" value="1"/>
</dbReference>
<proteinExistence type="predicted"/>
<dbReference type="GO" id="GO:0005694">
    <property type="term" value="C:chromosome"/>
    <property type="evidence" value="ECO:0007669"/>
    <property type="project" value="InterPro"/>
</dbReference>
<accession>A0A0F8Y4A4</accession>
<feature type="non-terminal residue" evidence="1">
    <location>
        <position position="1"/>
    </location>
</feature>
<organism evidence="1">
    <name type="scientific">marine sediment metagenome</name>
    <dbReference type="NCBI Taxonomy" id="412755"/>
    <lineage>
        <taxon>unclassified sequences</taxon>
        <taxon>metagenomes</taxon>
        <taxon>ecological metagenomes</taxon>
    </lineage>
</organism>
<dbReference type="GO" id="GO:0003677">
    <property type="term" value="F:DNA binding"/>
    <property type="evidence" value="ECO:0007669"/>
    <property type="project" value="InterPro"/>
</dbReference>
<dbReference type="EMBL" id="LAZR01055485">
    <property type="protein sequence ID" value="KKK76257.1"/>
    <property type="molecule type" value="Genomic_DNA"/>
</dbReference>
<name>A0A0F8Y4A4_9ZZZZ</name>
<sequence>SILDLEGIETGLNVKTFPKFKESPFFFLVCEKEDTLKSMISELKSRGYRAGFYGLITQGYGSSNVVRLLMEVKKVKKFYVFVALDYDLDGLKIFFDLKRYFPCESVGIHPDMINETGVPMSEIHQDYDSPSGNAKGFQIKGAINMLNELFGSNKKNAFDGNITDSEYLKLKSWIEGCIEKKIELDALLAHRLEEDQSISKSRDLVDYLELFLNDGTRVYDLNRYKKPTNWLPESSYPYVERPEIIENTINELQELVIRPIEEFLEDNDLNYDSEWEALIQEEFDIAYSVVETKFNKKVNRANEKLEAFISENEEYQDSLTNVVDLIEDQENILYQYSEKQTEKLQRLTERQILILRKQISETSEYKRTEETLNQLRIAIINTLKAPKDRDNKL</sequence>
<dbReference type="SUPFAM" id="SSF56726">
    <property type="entry name" value="DNA topoisomerase IV, alpha subunit"/>
    <property type="match status" value="1"/>
</dbReference>
<dbReference type="InterPro" id="IPR036078">
    <property type="entry name" value="Spo11/TopoVI_A_sf"/>
</dbReference>
<reference evidence="1" key="1">
    <citation type="journal article" date="2015" name="Nature">
        <title>Complex archaea that bridge the gap between prokaryotes and eukaryotes.</title>
        <authorList>
            <person name="Spang A."/>
            <person name="Saw J.H."/>
            <person name="Jorgensen S.L."/>
            <person name="Zaremba-Niedzwiedzka K."/>
            <person name="Martijn J."/>
            <person name="Lind A.E."/>
            <person name="van Eijk R."/>
            <person name="Schleper C."/>
            <person name="Guy L."/>
            <person name="Ettema T.J."/>
        </authorList>
    </citation>
    <scope>NUCLEOTIDE SEQUENCE</scope>
</reference>
<comment type="caution">
    <text evidence="1">The sequence shown here is derived from an EMBL/GenBank/DDBJ whole genome shotgun (WGS) entry which is preliminary data.</text>
</comment>
<dbReference type="AlphaFoldDB" id="A0A0F8Y4A4"/>
<feature type="non-terminal residue" evidence="1">
    <location>
        <position position="393"/>
    </location>
</feature>
<protein>
    <submittedName>
        <fullName evidence="1">Uncharacterized protein</fullName>
    </submittedName>
</protein>